<dbReference type="PANTHER" id="PTHR42916">
    <property type="entry name" value="2-SUCCINYL-5-ENOLPYRUVYL-6-HYDROXY-3-CYCLOHEXENE-1-CARBOXYLATE SYNTHASE"/>
    <property type="match status" value="1"/>
</dbReference>
<evidence type="ECO:0000256" key="3">
    <source>
        <dbReference type="HAMAP-Rule" id="MF_01660"/>
    </source>
</evidence>
<dbReference type="GO" id="GO:0070205">
    <property type="term" value="F:2-succinyl-6-hydroxy-2,4-cyclohexadiene-1-carboxylate synthase activity"/>
    <property type="evidence" value="ECO:0007669"/>
    <property type="project" value="UniProtKB-EC"/>
</dbReference>
<evidence type="ECO:0000313" key="5">
    <source>
        <dbReference type="EMBL" id="MDQ0176929.1"/>
    </source>
</evidence>
<proteinExistence type="inferred from homology"/>
<evidence type="ECO:0000256" key="1">
    <source>
        <dbReference type="ARBA" id="ARBA00022428"/>
    </source>
</evidence>
<evidence type="ECO:0000313" key="6">
    <source>
        <dbReference type="Proteomes" id="UP001223586"/>
    </source>
</evidence>
<dbReference type="NCBIfam" id="TIGR03695">
    <property type="entry name" value="menH_SHCHC"/>
    <property type="match status" value="1"/>
</dbReference>
<dbReference type="InterPro" id="IPR000073">
    <property type="entry name" value="AB_hydrolase_1"/>
</dbReference>
<dbReference type="EMBL" id="JAUSTT010000016">
    <property type="protein sequence ID" value="MDQ0176929.1"/>
    <property type="molecule type" value="Genomic_DNA"/>
</dbReference>
<dbReference type="PRINTS" id="PR00111">
    <property type="entry name" value="ABHYDROLASE"/>
</dbReference>
<dbReference type="EC" id="4.2.99.20" evidence="3"/>
<dbReference type="InterPro" id="IPR029058">
    <property type="entry name" value="AB_hydrolase_fold"/>
</dbReference>
<protein>
    <recommendedName>
        <fullName evidence="3">Putative 2-succinyl-6-hydroxy-2,4-cyclohexadiene-1-carboxylate synthase</fullName>
        <shortName evidence="3">SHCHC synthase</shortName>
        <ecNumber evidence="3">4.2.99.20</ecNumber>
    </recommendedName>
</protein>
<dbReference type="Proteomes" id="UP001223586">
    <property type="component" value="Unassembled WGS sequence"/>
</dbReference>
<comment type="subunit">
    <text evidence="3">Monomer.</text>
</comment>
<evidence type="ECO:0000256" key="2">
    <source>
        <dbReference type="ARBA" id="ARBA00023239"/>
    </source>
</evidence>
<comment type="caution">
    <text evidence="5">The sequence shown here is derived from an EMBL/GenBank/DDBJ whole genome shotgun (WGS) entry which is preliminary data.</text>
</comment>
<dbReference type="HAMAP" id="MF_01660">
    <property type="entry name" value="MenH"/>
    <property type="match status" value="1"/>
</dbReference>
<feature type="domain" description="AB hydrolase-1" evidence="4">
    <location>
        <begin position="20"/>
        <end position="255"/>
    </location>
</feature>
<dbReference type="RefSeq" id="WP_307230473.1">
    <property type="nucleotide sequence ID" value="NZ_JAUSTT010000016.1"/>
</dbReference>
<gene>
    <name evidence="3" type="primary">menH</name>
    <name evidence="5" type="ORF">J2S08_002787</name>
</gene>
<keyword evidence="6" id="KW-1185">Reference proteome</keyword>
<keyword evidence="2 3" id="KW-0456">Lyase</keyword>
<accession>A0ABT9WUX3</accession>
<sequence length="282" mass="31950">MKVNVHDIIYNVDVSGSGEPLLLLHGFTGDHTTWNVAKAFLEEKYQIFSIDLLGHGLTEIPINIERYEIRKAARDIASILKENEIEKVHLLGYSMGGRLALTFAILYPEMIQTLILESASPGLKTSIEREKRQEQDRKLAEKIVAEGIESFVSYWENIPLFSSQKTLALEVQKAIRQQRLNNSPLGLSNSLLGMGTGVQPSWWESLTQLDMPVLLVTGALDVKFCKIAEEMKLRLQHSRHVIFDRCGHAIHVEEPEKFATIVGEFLGDYIKGGRFYENRVDK</sequence>
<reference evidence="5 6" key="1">
    <citation type="submission" date="2023-07" db="EMBL/GenBank/DDBJ databases">
        <title>Genomic Encyclopedia of Type Strains, Phase IV (KMG-IV): sequencing the most valuable type-strain genomes for metagenomic binning, comparative biology and taxonomic classification.</title>
        <authorList>
            <person name="Goeker M."/>
        </authorList>
    </citation>
    <scope>NUCLEOTIDE SEQUENCE [LARGE SCALE GENOMIC DNA]</scope>
    <source>
        <strain evidence="5 6">DSM 23837</strain>
    </source>
</reference>
<comment type="pathway">
    <text evidence="3">Quinol/quinone metabolism; 1,4-dihydroxy-2-naphthoate biosynthesis; 1,4-dihydroxy-2-naphthoate from chorismate: step 3/7.</text>
</comment>
<organism evidence="5 6">
    <name type="scientific">Bacillus chungangensis</name>
    <dbReference type="NCBI Taxonomy" id="587633"/>
    <lineage>
        <taxon>Bacteria</taxon>
        <taxon>Bacillati</taxon>
        <taxon>Bacillota</taxon>
        <taxon>Bacilli</taxon>
        <taxon>Bacillales</taxon>
        <taxon>Bacillaceae</taxon>
        <taxon>Bacillus</taxon>
    </lineage>
</organism>
<name>A0ABT9WUX3_9BACI</name>
<comment type="catalytic activity">
    <reaction evidence="3">
        <text>5-enolpyruvoyl-6-hydroxy-2-succinyl-cyclohex-3-ene-1-carboxylate = (1R,6R)-6-hydroxy-2-succinyl-cyclohexa-2,4-diene-1-carboxylate + pyruvate</text>
        <dbReference type="Rhea" id="RHEA:25597"/>
        <dbReference type="ChEBI" id="CHEBI:15361"/>
        <dbReference type="ChEBI" id="CHEBI:58689"/>
        <dbReference type="ChEBI" id="CHEBI:58818"/>
        <dbReference type="EC" id="4.2.99.20"/>
    </reaction>
</comment>
<keyword evidence="1 3" id="KW-0474">Menaquinone biosynthesis</keyword>
<dbReference type="SUPFAM" id="SSF53474">
    <property type="entry name" value="alpha/beta-Hydrolases"/>
    <property type="match status" value="1"/>
</dbReference>
<dbReference type="InterPro" id="IPR022485">
    <property type="entry name" value="SHCHC_synthase_MenH"/>
</dbReference>
<dbReference type="Pfam" id="PF00561">
    <property type="entry name" value="Abhydrolase_1"/>
    <property type="match status" value="1"/>
</dbReference>
<comment type="similarity">
    <text evidence="3">Belongs to the AB hydrolase superfamily. MenH family.</text>
</comment>
<comment type="function">
    <text evidence="3">Catalyzes a proton abstraction reaction that results in 2,5-elimination of pyruvate from 2-succinyl-5-enolpyruvyl-6-hydroxy-3-cyclohexene-1-carboxylate (SEPHCHC) and the formation of 2-succinyl-6-hydroxy-2,4-cyclohexadiene-1-carboxylate (SHCHC).</text>
</comment>
<evidence type="ECO:0000259" key="4">
    <source>
        <dbReference type="Pfam" id="PF00561"/>
    </source>
</evidence>
<comment type="pathway">
    <text evidence="3">Quinol/quinone metabolism; menaquinone biosynthesis.</text>
</comment>
<dbReference type="Gene3D" id="3.40.50.1820">
    <property type="entry name" value="alpha/beta hydrolase"/>
    <property type="match status" value="1"/>
</dbReference>
<dbReference type="PANTHER" id="PTHR42916:SF1">
    <property type="entry name" value="PROTEIN PHYLLO, CHLOROPLASTIC"/>
    <property type="match status" value="1"/>
</dbReference>